<dbReference type="NCBIfam" id="TIGR00135">
    <property type="entry name" value="gatC"/>
    <property type="match status" value="1"/>
</dbReference>
<dbReference type="GO" id="GO:0006412">
    <property type="term" value="P:translation"/>
    <property type="evidence" value="ECO:0007669"/>
    <property type="project" value="UniProtKB-UniRule"/>
</dbReference>
<evidence type="ECO:0000256" key="1">
    <source>
        <dbReference type="ARBA" id="ARBA00022917"/>
    </source>
</evidence>
<dbReference type="AlphaFoldDB" id="A0A1V4BNN7"/>
<keyword evidence="2" id="KW-0547">Nucleotide-binding</keyword>
<keyword evidence="2" id="KW-0436">Ligase</keyword>
<dbReference type="Proteomes" id="UP000189835">
    <property type="component" value="Unassembled WGS sequence"/>
</dbReference>
<keyword evidence="3" id="KW-0808">Transferase</keyword>
<comment type="function">
    <text evidence="2">Allows the formation of correctly charged Asn-tRNA(Asn) or Gln-tRNA(Gln) through the transamidation of misacylated Asp-tRNA(Asn) or Glu-tRNA(Gln) in organisms which lack either or both of asparaginyl-tRNA or glutaminyl-tRNA synthetases. The reaction takes place in the presence of glutamine and ATP through an activated phospho-Asp-tRNA(Asn) or phospho-Glu-tRNA(Gln).</text>
</comment>
<keyword evidence="1 2" id="KW-0648">Protein biosynthesis</keyword>
<dbReference type="HAMAP" id="MF_00122">
    <property type="entry name" value="GatC"/>
    <property type="match status" value="1"/>
</dbReference>
<dbReference type="GO" id="GO:0005524">
    <property type="term" value="F:ATP binding"/>
    <property type="evidence" value="ECO:0007669"/>
    <property type="project" value="UniProtKB-KW"/>
</dbReference>
<gene>
    <name evidence="2" type="primary">gatC</name>
    <name evidence="3" type="ORF">B1L04_24965</name>
</gene>
<dbReference type="RefSeq" id="WP_079209750.1">
    <property type="nucleotide sequence ID" value="NZ_MVGR01000005.1"/>
</dbReference>
<dbReference type="EMBL" id="MVGR01000005">
    <property type="protein sequence ID" value="OPF15690.1"/>
    <property type="molecule type" value="Genomic_DNA"/>
</dbReference>
<comment type="catalytic activity">
    <reaction evidence="2">
        <text>L-glutamyl-tRNA(Gln) + L-glutamine + ATP + H2O = L-glutaminyl-tRNA(Gln) + L-glutamate + ADP + phosphate + H(+)</text>
        <dbReference type="Rhea" id="RHEA:17521"/>
        <dbReference type="Rhea" id="RHEA-COMP:9681"/>
        <dbReference type="Rhea" id="RHEA-COMP:9684"/>
        <dbReference type="ChEBI" id="CHEBI:15377"/>
        <dbReference type="ChEBI" id="CHEBI:15378"/>
        <dbReference type="ChEBI" id="CHEBI:29985"/>
        <dbReference type="ChEBI" id="CHEBI:30616"/>
        <dbReference type="ChEBI" id="CHEBI:43474"/>
        <dbReference type="ChEBI" id="CHEBI:58359"/>
        <dbReference type="ChEBI" id="CHEBI:78520"/>
        <dbReference type="ChEBI" id="CHEBI:78521"/>
        <dbReference type="ChEBI" id="CHEBI:456216"/>
    </reaction>
</comment>
<dbReference type="Pfam" id="PF02686">
    <property type="entry name" value="GatC"/>
    <property type="match status" value="1"/>
</dbReference>
<dbReference type="Gene3D" id="1.10.20.60">
    <property type="entry name" value="Glu-tRNAGln amidotransferase C subunit, N-terminal domain"/>
    <property type="match status" value="1"/>
</dbReference>
<dbReference type="GO" id="GO:0006450">
    <property type="term" value="P:regulation of translational fidelity"/>
    <property type="evidence" value="ECO:0007669"/>
    <property type="project" value="InterPro"/>
</dbReference>
<protein>
    <recommendedName>
        <fullName evidence="2">Aspartyl/glutamyl-tRNA(Asn/Gln) amidotransferase subunit C</fullName>
        <shortName evidence="2">Asp/Glu-ADT subunit C</shortName>
        <ecNumber evidence="2">6.3.5.-</ecNumber>
    </recommendedName>
</protein>
<proteinExistence type="inferred from homology"/>
<dbReference type="SUPFAM" id="SSF141000">
    <property type="entry name" value="Glu-tRNAGln amidotransferase C subunit"/>
    <property type="match status" value="1"/>
</dbReference>
<dbReference type="GO" id="GO:0016740">
    <property type="term" value="F:transferase activity"/>
    <property type="evidence" value="ECO:0007669"/>
    <property type="project" value="UniProtKB-KW"/>
</dbReference>
<comment type="caution">
    <text evidence="3">The sequence shown here is derived from an EMBL/GenBank/DDBJ whole genome shotgun (WGS) entry which is preliminary data.</text>
</comment>
<evidence type="ECO:0000313" key="4">
    <source>
        <dbReference type="Proteomes" id="UP000189835"/>
    </source>
</evidence>
<comment type="similarity">
    <text evidence="2">Belongs to the GatC family.</text>
</comment>
<dbReference type="GO" id="GO:0050567">
    <property type="term" value="F:glutaminyl-tRNA synthase (glutamine-hydrolyzing) activity"/>
    <property type="evidence" value="ECO:0007669"/>
    <property type="project" value="UniProtKB-UniRule"/>
</dbReference>
<comment type="catalytic activity">
    <reaction evidence="2">
        <text>L-aspartyl-tRNA(Asn) + L-glutamine + ATP + H2O = L-asparaginyl-tRNA(Asn) + L-glutamate + ADP + phosphate + 2 H(+)</text>
        <dbReference type="Rhea" id="RHEA:14513"/>
        <dbReference type="Rhea" id="RHEA-COMP:9674"/>
        <dbReference type="Rhea" id="RHEA-COMP:9677"/>
        <dbReference type="ChEBI" id="CHEBI:15377"/>
        <dbReference type="ChEBI" id="CHEBI:15378"/>
        <dbReference type="ChEBI" id="CHEBI:29985"/>
        <dbReference type="ChEBI" id="CHEBI:30616"/>
        <dbReference type="ChEBI" id="CHEBI:43474"/>
        <dbReference type="ChEBI" id="CHEBI:58359"/>
        <dbReference type="ChEBI" id="CHEBI:78515"/>
        <dbReference type="ChEBI" id="CHEBI:78516"/>
        <dbReference type="ChEBI" id="CHEBI:456216"/>
    </reaction>
</comment>
<accession>A0A1V4BNN7</accession>
<dbReference type="PANTHER" id="PTHR15004:SF0">
    <property type="entry name" value="GLUTAMYL-TRNA(GLN) AMIDOTRANSFERASE SUBUNIT C, MITOCHONDRIAL"/>
    <property type="match status" value="1"/>
</dbReference>
<dbReference type="GO" id="GO:0050566">
    <property type="term" value="F:asparaginyl-tRNA synthase (glutamine-hydrolyzing) activity"/>
    <property type="evidence" value="ECO:0007669"/>
    <property type="project" value="RHEA"/>
</dbReference>
<dbReference type="EC" id="6.3.5.-" evidence="2"/>
<evidence type="ECO:0000313" key="3">
    <source>
        <dbReference type="EMBL" id="OPF15690.1"/>
    </source>
</evidence>
<dbReference type="InterPro" id="IPR003837">
    <property type="entry name" value="GatC"/>
</dbReference>
<organism evidence="3 4">
    <name type="scientific">Microcystis aeruginosa KW</name>
    <dbReference type="NCBI Taxonomy" id="1960155"/>
    <lineage>
        <taxon>Bacteria</taxon>
        <taxon>Bacillati</taxon>
        <taxon>Cyanobacteriota</taxon>
        <taxon>Cyanophyceae</taxon>
        <taxon>Oscillatoriophycideae</taxon>
        <taxon>Chroococcales</taxon>
        <taxon>Microcystaceae</taxon>
        <taxon>Microcystis</taxon>
    </lineage>
</organism>
<name>A0A1V4BNN7_MICAE</name>
<comment type="subunit">
    <text evidence="2">Heterotrimer of A, B and C subunits.</text>
</comment>
<dbReference type="GO" id="GO:0070681">
    <property type="term" value="P:glutaminyl-tRNAGln biosynthesis via transamidation"/>
    <property type="evidence" value="ECO:0007669"/>
    <property type="project" value="TreeGrafter"/>
</dbReference>
<keyword evidence="2" id="KW-0067">ATP-binding</keyword>
<sequence>MIDRATVEKIAHLARLEIKSGEEEQFALQLSGILDYFEQLSELDTENVPPTTRAIEIQNITRADSNRLYPDHEVLVQESPAPEGDYFRVPRILNTDED</sequence>
<reference evidence="3 4" key="1">
    <citation type="submission" date="2017-02" db="EMBL/GenBank/DDBJ databases">
        <title>Genome sequence of Microcystis aeruginosa KW.</title>
        <authorList>
            <person name="Oh H.-M."/>
            <person name="Ahn C.-Y."/>
            <person name="Jeong H."/>
            <person name="Srivastava A."/>
            <person name="Lee H.-G."/>
            <person name="Kang S.-R."/>
        </authorList>
    </citation>
    <scope>NUCLEOTIDE SEQUENCE [LARGE SCALE GENOMIC DNA]</scope>
    <source>
        <strain evidence="3 4">KW</strain>
    </source>
</reference>
<dbReference type="InterPro" id="IPR036113">
    <property type="entry name" value="Asp/Glu-ADT_sf_sub_c"/>
</dbReference>
<evidence type="ECO:0000256" key="2">
    <source>
        <dbReference type="HAMAP-Rule" id="MF_00122"/>
    </source>
</evidence>
<dbReference type="PANTHER" id="PTHR15004">
    <property type="entry name" value="GLUTAMYL-TRNA(GLN) AMIDOTRANSFERASE SUBUNIT C, MITOCHONDRIAL"/>
    <property type="match status" value="1"/>
</dbReference>